<dbReference type="Proteomes" id="UP001201163">
    <property type="component" value="Unassembled WGS sequence"/>
</dbReference>
<proteinExistence type="predicted"/>
<evidence type="ECO:0000256" key="1">
    <source>
        <dbReference type="SAM" id="MobiDB-lite"/>
    </source>
</evidence>
<comment type="caution">
    <text evidence="2">The sequence shown here is derived from an EMBL/GenBank/DDBJ whole genome shotgun (WGS) entry which is preliminary data.</text>
</comment>
<feature type="region of interest" description="Disordered" evidence="1">
    <location>
        <begin position="95"/>
        <end position="192"/>
    </location>
</feature>
<protein>
    <submittedName>
        <fullName evidence="2">Uncharacterized protein</fullName>
    </submittedName>
</protein>
<keyword evidence="3" id="KW-1185">Reference proteome</keyword>
<evidence type="ECO:0000313" key="2">
    <source>
        <dbReference type="EMBL" id="KAH8980992.1"/>
    </source>
</evidence>
<gene>
    <name evidence="2" type="ORF">EDB92DRAFT_1953494</name>
</gene>
<dbReference type="EMBL" id="JAKELL010000125">
    <property type="protein sequence ID" value="KAH8980992.1"/>
    <property type="molecule type" value="Genomic_DNA"/>
</dbReference>
<evidence type="ECO:0000313" key="3">
    <source>
        <dbReference type="Proteomes" id="UP001201163"/>
    </source>
</evidence>
<sequence length="401" mass="44380">MSATKRVEDTPTTSEELKYMDARIDEEIVAIQKIFDTFKSSSKMPRVHPIIQAVGAEWKTASDAKRRFNWTEHPRVACVALITYTRLISGWSSSHEAVVARGAPRSAEDLRRSTNCSGHSRPASPHPPSPPAHSHNTRGKGKRAVNAQRRADPDNPEGESDSTTPQKSDLPRVEVAQASPPRPTQRQRTEASATIAYEQDRCAHVHWPTKWSAGLSQIRAHFRVCAVHRSTSRGLVARGSPAMWEARLDARLDAQEQRMEAMDAVNRDNNEKLARILLELQNTRQDSHDTRLMISRLLNNQGVDVLSIPGVGATPYNRRYASPMTSTSSVGAQMSGLGILMLVPLLPSLVCLRIAVANHLGEALLLEDVVAQWDVRPQWTSDTIWSVGQIVLGWCCGLTCT</sequence>
<dbReference type="AlphaFoldDB" id="A0AAD4L783"/>
<accession>A0AAD4L783</accession>
<name>A0AAD4L783_9AGAM</name>
<organism evidence="2 3">
    <name type="scientific">Lactarius akahatsu</name>
    <dbReference type="NCBI Taxonomy" id="416441"/>
    <lineage>
        <taxon>Eukaryota</taxon>
        <taxon>Fungi</taxon>
        <taxon>Dikarya</taxon>
        <taxon>Basidiomycota</taxon>
        <taxon>Agaricomycotina</taxon>
        <taxon>Agaricomycetes</taxon>
        <taxon>Russulales</taxon>
        <taxon>Russulaceae</taxon>
        <taxon>Lactarius</taxon>
    </lineage>
</organism>
<reference evidence="2" key="1">
    <citation type="submission" date="2022-01" db="EMBL/GenBank/DDBJ databases">
        <title>Comparative genomics reveals a dynamic genome evolution in the ectomycorrhizal milk-cap (Lactarius) mushrooms.</title>
        <authorList>
            <consortium name="DOE Joint Genome Institute"/>
            <person name="Lebreton A."/>
            <person name="Tang N."/>
            <person name="Kuo A."/>
            <person name="LaButti K."/>
            <person name="Drula E."/>
            <person name="Barry K."/>
            <person name="Clum A."/>
            <person name="Lipzen A."/>
            <person name="Mousain D."/>
            <person name="Ng V."/>
            <person name="Wang R."/>
            <person name="Wang X."/>
            <person name="Dai Y."/>
            <person name="Henrissat B."/>
            <person name="Grigoriev I.V."/>
            <person name="Guerin-Laguette A."/>
            <person name="Yu F."/>
            <person name="Martin F.M."/>
        </authorList>
    </citation>
    <scope>NUCLEOTIDE SEQUENCE</scope>
    <source>
        <strain evidence="2">QP</strain>
    </source>
</reference>